<sequence length="201" mass="22365">MPPPPCRLHATRTSTPMAPPQPLHLAGQPSSIMRHYNHAAMAPPPKRLLPSVTPENLVRHHHHHVIIAFSLLGHHASRGPPATKIRNKIIPIDFASSSLHPARVEFACCESRVRTFEPSSIIAGAPQAFSCMESSPPSCYRYDNIHITIIRPLLPPLTCHQVLIRSSILDHQRSLHGAEAQVFLLSASYNPNWVRKRAATW</sequence>
<reference evidence="3" key="1">
    <citation type="journal article" date="2015" name="Proc. Natl. Acad. Sci. U.S.A.">
        <title>Genome sequencing of adzuki bean (Vigna angularis) provides insight into high starch and low fat accumulation and domestication.</title>
        <authorList>
            <person name="Yang K."/>
            <person name="Tian Z."/>
            <person name="Chen C."/>
            <person name="Luo L."/>
            <person name="Zhao B."/>
            <person name="Wang Z."/>
            <person name="Yu L."/>
            <person name="Li Y."/>
            <person name="Sun Y."/>
            <person name="Li W."/>
            <person name="Chen Y."/>
            <person name="Li Y."/>
            <person name="Zhang Y."/>
            <person name="Ai D."/>
            <person name="Zhao J."/>
            <person name="Shang C."/>
            <person name="Ma Y."/>
            <person name="Wu B."/>
            <person name="Wang M."/>
            <person name="Gao L."/>
            <person name="Sun D."/>
            <person name="Zhang P."/>
            <person name="Guo F."/>
            <person name="Wang W."/>
            <person name="Li Y."/>
            <person name="Wang J."/>
            <person name="Varshney R.K."/>
            <person name="Wang J."/>
            <person name="Ling H.Q."/>
            <person name="Wan P."/>
        </authorList>
    </citation>
    <scope>NUCLEOTIDE SEQUENCE</scope>
    <source>
        <strain evidence="3">cv. Jingnong 6</strain>
    </source>
</reference>
<gene>
    <name evidence="2" type="ORF">LR48_Vigan11g106500</name>
</gene>
<evidence type="ECO:0000256" key="1">
    <source>
        <dbReference type="SAM" id="MobiDB-lite"/>
    </source>
</evidence>
<dbReference type="Gramene" id="KOM58032">
    <property type="protein sequence ID" value="KOM58032"/>
    <property type="gene ID" value="LR48_Vigan11g106500"/>
</dbReference>
<protein>
    <submittedName>
        <fullName evidence="2">Uncharacterized protein</fullName>
    </submittedName>
</protein>
<evidence type="ECO:0000313" key="3">
    <source>
        <dbReference type="Proteomes" id="UP000053144"/>
    </source>
</evidence>
<evidence type="ECO:0000313" key="2">
    <source>
        <dbReference type="EMBL" id="KOM58032.1"/>
    </source>
</evidence>
<name>A0A0L9VT58_PHAAN</name>
<proteinExistence type="predicted"/>
<feature type="region of interest" description="Disordered" evidence="1">
    <location>
        <begin position="1"/>
        <end position="21"/>
    </location>
</feature>
<dbReference type="EMBL" id="CM003381">
    <property type="protein sequence ID" value="KOM58032.1"/>
    <property type="molecule type" value="Genomic_DNA"/>
</dbReference>
<dbReference type="Proteomes" id="UP000053144">
    <property type="component" value="Chromosome 11"/>
</dbReference>
<accession>A0A0L9VT58</accession>
<organism evidence="2 3">
    <name type="scientific">Phaseolus angularis</name>
    <name type="common">Azuki bean</name>
    <name type="synonym">Vigna angularis</name>
    <dbReference type="NCBI Taxonomy" id="3914"/>
    <lineage>
        <taxon>Eukaryota</taxon>
        <taxon>Viridiplantae</taxon>
        <taxon>Streptophyta</taxon>
        <taxon>Embryophyta</taxon>
        <taxon>Tracheophyta</taxon>
        <taxon>Spermatophyta</taxon>
        <taxon>Magnoliopsida</taxon>
        <taxon>eudicotyledons</taxon>
        <taxon>Gunneridae</taxon>
        <taxon>Pentapetalae</taxon>
        <taxon>rosids</taxon>
        <taxon>fabids</taxon>
        <taxon>Fabales</taxon>
        <taxon>Fabaceae</taxon>
        <taxon>Papilionoideae</taxon>
        <taxon>50 kb inversion clade</taxon>
        <taxon>NPAAA clade</taxon>
        <taxon>indigoferoid/millettioid clade</taxon>
        <taxon>Phaseoleae</taxon>
        <taxon>Vigna</taxon>
    </lineage>
</organism>
<dbReference type="AlphaFoldDB" id="A0A0L9VT58"/>